<dbReference type="OrthoDB" id="407275at2759"/>
<comment type="similarity">
    <text evidence="2">Belongs to the oxygen-dependent FAD-linked oxidoreductase family.</text>
</comment>
<evidence type="ECO:0000256" key="1">
    <source>
        <dbReference type="ARBA" id="ARBA00001974"/>
    </source>
</evidence>
<dbReference type="STRING" id="1507870.A0A1V8SA40"/>
<dbReference type="Gene3D" id="3.30.465.10">
    <property type="match status" value="1"/>
</dbReference>
<dbReference type="Gene3D" id="3.40.462.20">
    <property type="match status" value="1"/>
</dbReference>
<keyword evidence="4" id="KW-0274">FAD</keyword>
<dbReference type="PANTHER" id="PTHR42973:SF39">
    <property type="entry name" value="FAD-BINDING PCMH-TYPE DOMAIN-CONTAINING PROTEIN"/>
    <property type="match status" value="1"/>
</dbReference>
<evidence type="ECO:0000256" key="3">
    <source>
        <dbReference type="ARBA" id="ARBA00022630"/>
    </source>
</evidence>
<dbReference type="InterPro" id="IPR036318">
    <property type="entry name" value="FAD-bd_PCMH-like_sf"/>
</dbReference>
<evidence type="ECO:0000259" key="7">
    <source>
        <dbReference type="PROSITE" id="PS51387"/>
    </source>
</evidence>
<accession>A0A1V8SA40</accession>
<gene>
    <name evidence="8" type="ORF">B0A48_17884</name>
</gene>
<evidence type="ECO:0000256" key="5">
    <source>
        <dbReference type="ARBA" id="ARBA00023002"/>
    </source>
</evidence>
<dbReference type="SMR" id="A0A1V8SA40"/>
<dbReference type="AlphaFoldDB" id="A0A1V8SA40"/>
<dbReference type="InterPro" id="IPR012951">
    <property type="entry name" value="BBE"/>
</dbReference>
<dbReference type="InterPro" id="IPR006094">
    <property type="entry name" value="Oxid_FAD_bind_N"/>
</dbReference>
<dbReference type="SUPFAM" id="SSF56176">
    <property type="entry name" value="FAD-binding/transporter-associated domain-like"/>
    <property type="match status" value="1"/>
</dbReference>
<evidence type="ECO:0000256" key="4">
    <source>
        <dbReference type="ARBA" id="ARBA00022827"/>
    </source>
</evidence>
<dbReference type="PROSITE" id="PS51387">
    <property type="entry name" value="FAD_PCMH"/>
    <property type="match status" value="1"/>
</dbReference>
<dbReference type="InParanoid" id="A0A1V8SA40"/>
<evidence type="ECO:0000313" key="9">
    <source>
        <dbReference type="Proteomes" id="UP000192596"/>
    </source>
</evidence>
<comment type="cofactor">
    <cofactor evidence="1">
        <name>FAD</name>
        <dbReference type="ChEBI" id="CHEBI:57692"/>
    </cofactor>
</comment>
<protein>
    <recommendedName>
        <fullName evidence="7">FAD-binding PCMH-type domain-containing protein</fullName>
    </recommendedName>
</protein>
<feature type="signal peptide" evidence="6">
    <location>
        <begin position="1"/>
        <end position="19"/>
    </location>
</feature>
<keyword evidence="3" id="KW-0285">Flavoprotein</keyword>
<organism evidence="8 9">
    <name type="scientific">Cryoendolithus antarcticus</name>
    <dbReference type="NCBI Taxonomy" id="1507870"/>
    <lineage>
        <taxon>Eukaryota</taxon>
        <taxon>Fungi</taxon>
        <taxon>Dikarya</taxon>
        <taxon>Ascomycota</taxon>
        <taxon>Pezizomycotina</taxon>
        <taxon>Dothideomycetes</taxon>
        <taxon>Dothideomycetidae</taxon>
        <taxon>Cladosporiales</taxon>
        <taxon>Cladosporiaceae</taxon>
        <taxon>Cryoendolithus</taxon>
    </lineage>
</organism>
<dbReference type="Proteomes" id="UP000192596">
    <property type="component" value="Unassembled WGS sequence"/>
</dbReference>
<dbReference type="PANTHER" id="PTHR42973">
    <property type="entry name" value="BINDING OXIDOREDUCTASE, PUTATIVE (AFU_ORTHOLOGUE AFUA_1G17690)-RELATED"/>
    <property type="match status" value="1"/>
</dbReference>
<dbReference type="InterPro" id="IPR016169">
    <property type="entry name" value="FAD-bd_PCMH_sub2"/>
</dbReference>
<evidence type="ECO:0000256" key="6">
    <source>
        <dbReference type="SAM" id="SignalP"/>
    </source>
</evidence>
<comment type="caution">
    <text evidence="8">The sequence shown here is derived from an EMBL/GenBank/DDBJ whole genome shotgun (WGS) entry which is preliminary data.</text>
</comment>
<dbReference type="InterPro" id="IPR016166">
    <property type="entry name" value="FAD-bd_PCMH"/>
</dbReference>
<evidence type="ECO:0000313" key="8">
    <source>
        <dbReference type="EMBL" id="OQN96084.1"/>
    </source>
</evidence>
<dbReference type="Pfam" id="PF08031">
    <property type="entry name" value="BBE"/>
    <property type="match status" value="1"/>
</dbReference>
<keyword evidence="5" id="KW-0560">Oxidoreductase</keyword>
<name>A0A1V8SA40_9PEZI</name>
<proteinExistence type="inferred from homology"/>
<dbReference type="EMBL" id="NAJO01000073">
    <property type="protein sequence ID" value="OQN96084.1"/>
    <property type="molecule type" value="Genomic_DNA"/>
</dbReference>
<sequence>MTFMEHIALAGVLVSLVTAGSVHRRAAIDGCLANSSVPVDTKGSSTWNADIKPFNPRLTYTPVAVAVPTTIAQIQAAVICAQLSGVKVTAKSGGHSYASFGLGGEDGHLMIELDRMFNVTVNSTTNIAIVQPGARLGHVTNQLYSQGGRAISAGTCPGVGVSGHSLHGGYGMSSHKYGLATDWIIGMTVVLANGTIVHTSTTEKSDLFWALRGAGSNFGIVAQYEFDTFAAPSQVTYFNMNFRWNTTTAPGNLAALENYTKTFMPADLTMRAFVSSGSSYFEGMFFGNATGLKAALQPLQDKTGLVLASTTTTTFLKAFSHYSNAATDPTTPYSFQQTFYSKSLMLKGLNGTAAKNFVNYWYKVGPTNRRGWWFQLDLHGGAFSGVTNGDHSLSSYAHRDKLYLIQFYDQVYSGSYPSDGYPFLDNFVSNTTAGMALSDWGMYINYADNRLSQTAAQSAYYGSSLPRLQKLKAAYDPGLTLTNPQGILPVA</sequence>
<feature type="chain" id="PRO_5013229552" description="FAD-binding PCMH-type domain-containing protein" evidence="6">
    <location>
        <begin position="20"/>
        <end position="491"/>
    </location>
</feature>
<feature type="domain" description="FAD-binding PCMH-type" evidence="7">
    <location>
        <begin position="58"/>
        <end position="231"/>
    </location>
</feature>
<dbReference type="Pfam" id="PF01565">
    <property type="entry name" value="FAD_binding_4"/>
    <property type="match status" value="1"/>
</dbReference>
<dbReference type="InterPro" id="IPR050416">
    <property type="entry name" value="FAD-linked_Oxidoreductase"/>
</dbReference>
<dbReference type="GO" id="GO:0016491">
    <property type="term" value="F:oxidoreductase activity"/>
    <property type="evidence" value="ECO:0007669"/>
    <property type="project" value="UniProtKB-KW"/>
</dbReference>
<dbReference type="GO" id="GO:0071949">
    <property type="term" value="F:FAD binding"/>
    <property type="evidence" value="ECO:0007669"/>
    <property type="project" value="InterPro"/>
</dbReference>
<evidence type="ECO:0000256" key="2">
    <source>
        <dbReference type="ARBA" id="ARBA00005466"/>
    </source>
</evidence>
<keyword evidence="9" id="KW-1185">Reference proteome</keyword>
<reference evidence="9" key="1">
    <citation type="submission" date="2017-03" db="EMBL/GenBank/DDBJ databases">
        <title>Genomes of endolithic fungi from Antarctica.</title>
        <authorList>
            <person name="Coleine C."/>
            <person name="Masonjones S."/>
            <person name="Stajich J.E."/>
        </authorList>
    </citation>
    <scope>NUCLEOTIDE SEQUENCE [LARGE SCALE GENOMIC DNA]</scope>
    <source>
        <strain evidence="9">CCFEE 5527</strain>
    </source>
</reference>
<keyword evidence="6" id="KW-0732">Signal</keyword>